<feature type="compositionally biased region" description="Basic and acidic residues" evidence="1">
    <location>
        <begin position="95"/>
        <end position="108"/>
    </location>
</feature>
<proteinExistence type="predicted"/>
<evidence type="ECO:0000313" key="2">
    <source>
        <dbReference type="EMBL" id="KAL2319828.1"/>
    </source>
</evidence>
<evidence type="ECO:0000256" key="1">
    <source>
        <dbReference type="SAM" id="MobiDB-lite"/>
    </source>
</evidence>
<gene>
    <name evidence="2" type="ORF">Fmac_028797</name>
</gene>
<keyword evidence="3" id="KW-1185">Reference proteome</keyword>
<sequence>MTSGGLLSPMRLRRRHSYTAVAYGGSLGKNKKFTYLTVLTGGLWLTPTSVPLKEEDEAAAQRGDRKLTGSAMEQQWLRGLRLGDGTAMEVEEDLEGGRADDKVEKGRK</sequence>
<accession>A0ABD1L8I8</accession>
<name>A0ABD1L8I8_9FABA</name>
<dbReference type="EMBL" id="JBGMDY010000010">
    <property type="protein sequence ID" value="KAL2319828.1"/>
    <property type="molecule type" value="Genomic_DNA"/>
</dbReference>
<organism evidence="2 3">
    <name type="scientific">Flemingia macrophylla</name>
    <dbReference type="NCBI Taxonomy" id="520843"/>
    <lineage>
        <taxon>Eukaryota</taxon>
        <taxon>Viridiplantae</taxon>
        <taxon>Streptophyta</taxon>
        <taxon>Embryophyta</taxon>
        <taxon>Tracheophyta</taxon>
        <taxon>Spermatophyta</taxon>
        <taxon>Magnoliopsida</taxon>
        <taxon>eudicotyledons</taxon>
        <taxon>Gunneridae</taxon>
        <taxon>Pentapetalae</taxon>
        <taxon>rosids</taxon>
        <taxon>fabids</taxon>
        <taxon>Fabales</taxon>
        <taxon>Fabaceae</taxon>
        <taxon>Papilionoideae</taxon>
        <taxon>50 kb inversion clade</taxon>
        <taxon>NPAAA clade</taxon>
        <taxon>indigoferoid/millettioid clade</taxon>
        <taxon>Phaseoleae</taxon>
        <taxon>Flemingia</taxon>
    </lineage>
</organism>
<dbReference type="Proteomes" id="UP001603857">
    <property type="component" value="Unassembled WGS sequence"/>
</dbReference>
<feature type="region of interest" description="Disordered" evidence="1">
    <location>
        <begin position="88"/>
        <end position="108"/>
    </location>
</feature>
<dbReference type="AlphaFoldDB" id="A0ABD1L8I8"/>
<comment type="caution">
    <text evidence="2">The sequence shown here is derived from an EMBL/GenBank/DDBJ whole genome shotgun (WGS) entry which is preliminary data.</text>
</comment>
<reference evidence="2 3" key="1">
    <citation type="submission" date="2024-08" db="EMBL/GenBank/DDBJ databases">
        <title>Insights into the chromosomal genome structure of Flemingia macrophylla.</title>
        <authorList>
            <person name="Ding Y."/>
            <person name="Zhao Y."/>
            <person name="Bi W."/>
            <person name="Wu M."/>
            <person name="Zhao G."/>
            <person name="Gong Y."/>
            <person name="Li W."/>
            <person name="Zhang P."/>
        </authorList>
    </citation>
    <scope>NUCLEOTIDE SEQUENCE [LARGE SCALE GENOMIC DNA]</scope>
    <source>
        <strain evidence="2">DYQJB</strain>
        <tissue evidence="2">Leaf</tissue>
    </source>
</reference>
<protein>
    <submittedName>
        <fullName evidence="2">Uncharacterized protein</fullName>
    </submittedName>
</protein>
<evidence type="ECO:0000313" key="3">
    <source>
        <dbReference type="Proteomes" id="UP001603857"/>
    </source>
</evidence>